<dbReference type="GO" id="GO:0005829">
    <property type="term" value="C:cytosol"/>
    <property type="evidence" value="ECO:0007669"/>
    <property type="project" value="TreeGrafter"/>
</dbReference>
<gene>
    <name evidence="10" type="primary">nadA</name>
    <name evidence="11" type="ORF">CSCA_5144</name>
</gene>
<evidence type="ECO:0000256" key="3">
    <source>
        <dbReference type="ARBA" id="ARBA00022485"/>
    </source>
</evidence>
<comment type="function">
    <text evidence="10">Catalyzes the condensation of iminoaspartate with dihydroxyacetone phosphate to form quinolinate.</text>
</comment>
<dbReference type="GO" id="GO:0051539">
    <property type="term" value="F:4 iron, 4 sulfur cluster binding"/>
    <property type="evidence" value="ECO:0007669"/>
    <property type="project" value="UniProtKB-KW"/>
</dbReference>
<evidence type="ECO:0000256" key="7">
    <source>
        <dbReference type="ARBA" id="ARBA00022723"/>
    </source>
</evidence>
<dbReference type="PANTHER" id="PTHR30573:SF0">
    <property type="entry name" value="QUINOLINATE SYNTHASE, CHLOROPLASTIC"/>
    <property type="match status" value="1"/>
</dbReference>
<dbReference type="NCBIfam" id="NF006878">
    <property type="entry name" value="PRK09375.1-2"/>
    <property type="match status" value="1"/>
</dbReference>
<evidence type="ECO:0000313" key="11">
    <source>
        <dbReference type="EMBL" id="AKA72269.1"/>
    </source>
</evidence>
<feature type="binding site" evidence="10">
    <location>
        <begin position="197"/>
        <end position="199"/>
    </location>
    <ligand>
        <name>iminosuccinate</name>
        <dbReference type="ChEBI" id="CHEBI:77875"/>
    </ligand>
</feature>
<feature type="binding site" evidence="10">
    <location>
        <position position="171"/>
    </location>
    <ligand>
        <name>[4Fe-4S] cluster</name>
        <dbReference type="ChEBI" id="CHEBI:49883"/>
    </ligand>
</feature>
<dbReference type="Proteomes" id="UP000033115">
    <property type="component" value="Chromosome"/>
</dbReference>
<feature type="binding site" evidence="10">
    <location>
        <position position="40"/>
    </location>
    <ligand>
        <name>iminosuccinate</name>
        <dbReference type="ChEBI" id="CHEBI:77875"/>
    </ligand>
</feature>
<dbReference type="HOGENOM" id="CLU_047382_0_0_9"/>
<organism evidence="11 12">
    <name type="scientific">Clostridium scatologenes</name>
    <dbReference type="NCBI Taxonomy" id="1548"/>
    <lineage>
        <taxon>Bacteria</taxon>
        <taxon>Bacillati</taxon>
        <taxon>Bacillota</taxon>
        <taxon>Clostridia</taxon>
        <taxon>Eubacteriales</taxon>
        <taxon>Clostridiaceae</taxon>
        <taxon>Clostridium</taxon>
    </lineage>
</organism>
<feature type="binding site" evidence="10">
    <location>
        <position position="128"/>
    </location>
    <ligand>
        <name>iminosuccinate</name>
        <dbReference type="ChEBI" id="CHEBI:77875"/>
    </ligand>
</feature>
<name>A0A0E3M8X8_CLOSL</name>
<keyword evidence="7 10" id="KW-0479">Metal-binding</keyword>
<dbReference type="Gene3D" id="3.40.50.10800">
    <property type="entry name" value="NadA-like"/>
    <property type="match status" value="3"/>
</dbReference>
<evidence type="ECO:0000256" key="5">
    <source>
        <dbReference type="ARBA" id="ARBA00022642"/>
    </source>
</evidence>
<comment type="cofactor">
    <cofactor evidence="10">
        <name>[4Fe-4S] cluster</name>
        <dbReference type="ChEBI" id="CHEBI:49883"/>
    </cofactor>
    <text evidence="10">Binds 1 [4Fe-4S] cluster per subunit.</text>
</comment>
<evidence type="ECO:0000256" key="1">
    <source>
        <dbReference type="ARBA" id="ARBA00005065"/>
    </source>
</evidence>
<feature type="binding site" evidence="10">
    <location>
        <position position="259"/>
    </location>
    <ligand>
        <name>[4Fe-4S] cluster</name>
        <dbReference type="ChEBI" id="CHEBI:49883"/>
    </ligand>
</feature>
<dbReference type="KEGG" id="csq:CSCA_5144"/>
<dbReference type="HAMAP" id="MF_00568">
    <property type="entry name" value="NadA_type2"/>
    <property type="match status" value="1"/>
</dbReference>
<dbReference type="NCBIfam" id="TIGR00550">
    <property type="entry name" value="nadA"/>
    <property type="match status" value="1"/>
</dbReference>
<keyword evidence="3 10" id="KW-0004">4Fe-4S</keyword>
<feature type="binding site" evidence="10">
    <location>
        <position position="23"/>
    </location>
    <ligand>
        <name>iminosuccinate</name>
        <dbReference type="ChEBI" id="CHEBI:77875"/>
    </ligand>
</feature>
<dbReference type="GO" id="GO:0034628">
    <property type="term" value="P:'de novo' NAD+ biosynthetic process from L-aspartate"/>
    <property type="evidence" value="ECO:0007669"/>
    <property type="project" value="TreeGrafter"/>
</dbReference>
<comment type="catalytic activity">
    <reaction evidence="10">
        <text>iminosuccinate + dihydroxyacetone phosphate = quinolinate + phosphate + 2 H2O + H(+)</text>
        <dbReference type="Rhea" id="RHEA:25888"/>
        <dbReference type="ChEBI" id="CHEBI:15377"/>
        <dbReference type="ChEBI" id="CHEBI:15378"/>
        <dbReference type="ChEBI" id="CHEBI:29959"/>
        <dbReference type="ChEBI" id="CHEBI:43474"/>
        <dbReference type="ChEBI" id="CHEBI:57642"/>
        <dbReference type="ChEBI" id="CHEBI:77875"/>
        <dbReference type="EC" id="2.5.1.72"/>
    </reaction>
</comment>
<dbReference type="Pfam" id="PF02445">
    <property type="entry name" value="NadA"/>
    <property type="match status" value="1"/>
</dbReference>
<dbReference type="InterPro" id="IPR023066">
    <property type="entry name" value="Quinolinate_synth_type2"/>
</dbReference>
<keyword evidence="8 10" id="KW-0408">Iron</keyword>
<evidence type="ECO:0000256" key="8">
    <source>
        <dbReference type="ARBA" id="ARBA00023004"/>
    </source>
</evidence>
<evidence type="ECO:0000256" key="9">
    <source>
        <dbReference type="ARBA" id="ARBA00023014"/>
    </source>
</evidence>
<feature type="binding site" evidence="10">
    <location>
        <begin position="111"/>
        <end position="113"/>
    </location>
    <ligand>
        <name>iminosuccinate</name>
        <dbReference type="ChEBI" id="CHEBI:77875"/>
    </ligand>
</feature>
<keyword evidence="4 10" id="KW-0963">Cytoplasm</keyword>
<dbReference type="PANTHER" id="PTHR30573">
    <property type="entry name" value="QUINOLINATE SYNTHETASE A"/>
    <property type="match status" value="1"/>
</dbReference>
<dbReference type="GO" id="GO:0008987">
    <property type="term" value="F:quinolinate synthetase A activity"/>
    <property type="evidence" value="ECO:0007669"/>
    <property type="project" value="UniProtKB-UniRule"/>
</dbReference>
<comment type="similarity">
    <text evidence="10">Belongs to the quinolinate synthase family. Type 2 subfamily.</text>
</comment>
<evidence type="ECO:0000256" key="4">
    <source>
        <dbReference type="ARBA" id="ARBA00022490"/>
    </source>
</evidence>
<keyword evidence="9 10" id="KW-0411">Iron-sulfur</keyword>
<dbReference type="SUPFAM" id="SSF142754">
    <property type="entry name" value="NadA-like"/>
    <property type="match status" value="1"/>
</dbReference>
<evidence type="ECO:0000313" key="12">
    <source>
        <dbReference type="Proteomes" id="UP000033115"/>
    </source>
</evidence>
<proteinExistence type="inferred from homology"/>
<keyword evidence="12" id="KW-1185">Reference proteome</keyword>
<evidence type="ECO:0000256" key="2">
    <source>
        <dbReference type="ARBA" id="ARBA00012669"/>
    </source>
</evidence>
<comment type="pathway">
    <text evidence="1 10">Cofactor biosynthesis; NAD(+) biosynthesis; quinolinate from iminoaspartate: step 1/1.</text>
</comment>
<dbReference type="UniPathway" id="UPA00253">
    <property type="reaction ID" value="UER00327"/>
</dbReference>
<dbReference type="InterPro" id="IPR003473">
    <property type="entry name" value="NadA"/>
</dbReference>
<dbReference type="GO" id="GO:0046872">
    <property type="term" value="F:metal ion binding"/>
    <property type="evidence" value="ECO:0007669"/>
    <property type="project" value="UniProtKB-KW"/>
</dbReference>
<dbReference type="AlphaFoldDB" id="A0A0E3M8X8"/>
<reference evidence="11 12" key="1">
    <citation type="journal article" date="2015" name="J. Biotechnol.">
        <title>Complete genome sequence of a malodorant-producing acetogen, Clostridium scatologenes ATCC 25775(T).</title>
        <authorList>
            <person name="Zhu Z."/>
            <person name="Guo T."/>
            <person name="Zheng H."/>
            <person name="Song T."/>
            <person name="Ouyang P."/>
            <person name="Xie J."/>
        </authorList>
    </citation>
    <scope>NUCLEOTIDE SEQUENCE [LARGE SCALE GENOMIC DNA]</scope>
    <source>
        <strain evidence="11 12">ATCC 25775</strain>
    </source>
</reference>
<keyword evidence="5 10" id="KW-0662">Pyridine nucleotide biosynthesis</keyword>
<evidence type="ECO:0000256" key="6">
    <source>
        <dbReference type="ARBA" id="ARBA00022679"/>
    </source>
</evidence>
<comment type="subcellular location">
    <subcellularLocation>
        <location evidence="10">Cytoplasm</location>
    </subcellularLocation>
</comment>
<keyword evidence="6 10" id="KW-0808">Transferase</keyword>
<feature type="binding site" evidence="10">
    <location>
        <position position="85"/>
    </location>
    <ligand>
        <name>[4Fe-4S] cluster</name>
        <dbReference type="ChEBI" id="CHEBI:49883"/>
    </ligand>
</feature>
<protein>
    <recommendedName>
        <fullName evidence="2 10">Quinolinate synthase</fullName>
        <ecNumber evidence="2 10">2.5.1.72</ecNumber>
    </recommendedName>
</protein>
<feature type="binding site" evidence="10">
    <location>
        <position position="214"/>
    </location>
    <ligand>
        <name>iminosuccinate</name>
        <dbReference type="ChEBI" id="CHEBI:77875"/>
    </ligand>
</feature>
<dbReference type="FunFam" id="3.40.50.10800:FF:000003">
    <property type="entry name" value="Quinolinate synthase A"/>
    <property type="match status" value="1"/>
</dbReference>
<dbReference type="InterPro" id="IPR036094">
    <property type="entry name" value="NadA_sf"/>
</dbReference>
<dbReference type="RefSeq" id="WP_026366460.1">
    <property type="nucleotide sequence ID" value="NZ_CP009933.1"/>
</dbReference>
<evidence type="ECO:0000256" key="10">
    <source>
        <dbReference type="HAMAP-Rule" id="MF_00568"/>
    </source>
</evidence>
<sequence>MKNDLKDKLLKLKKDKGAIILAHYYQRPEIQDIADAVGDSYYLSKIAKDCSEDIIVFCGVKFMAESAKILSPEKTVLLPAFDAGCPMADMANPNDILELKDKHPNAKVVCYINSSAEVKAVSDICCTSSNAVNIINNLQEDEIIFLPDKNLGEYVQQQVKNKKIILWNGFCITHKKVSTEEILKAKKLHPGIKILVHPECEKSVRELADFLGSTGQIINFVNNSTDKKFLICTEEGVLHKIKLKNKDKEFYIPSGGMTCINMKKTYLNNVYESLLNMEYAVELDESIRKKAYKSLINMHELGGK</sequence>
<dbReference type="STRING" id="1548.CSCA_5144"/>
<accession>A0A0E3M8X8</accession>
<dbReference type="EMBL" id="CP009933">
    <property type="protein sequence ID" value="AKA72269.1"/>
    <property type="molecule type" value="Genomic_DNA"/>
</dbReference>
<dbReference type="EC" id="2.5.1.72" evidence="2 10"/>